<evidence type="ECO:0000313" key="3">
    <source>
        <dbReference type="Proteomes" id="UP000035489"/>
    </source>
</evidence>
<dbReference type="AlphaFoldDB" id="A0A0H1R9B6"/>
<organism evidence="2 3">
    <name type="scientific">Microvirga vignae</name>
    <dbReference type="NCBI Taxonomy" id="1225564"/>
    <lineage>
        <taxon>Bacteria</taxon>
        <taxon>Pseudomonadati</taxon>
        <taxon>Pseudomonadota</taxon>
        <taxon>Alphaproteobacteria</taxon>
        <taxon>Hyphomicrobiales</taxon>
        <taxon>Methylobacteriaceae</taxon>
        <taxon>Microvirga</taxon>
    </lineage>
</organism>
<dbReference type="EMBL" id="LCYG01000055">
    <property type="protein sequence ID" value="KLK91441.1"/>
    <property type="molecule type" value="Genomic_DNA"/>
</dbReference>
<accession>A0A0H1R9B6</accession>
<proteinExistence type="predicted"/>
<keyword evidence="3" id="KW-1185">Reference proteome</keyword>
<dbReference type="OrthoDB" id="8442203at2"/>
<dbReference type="Proteomes" id="UP000035489">
    <property type="component" value="Unassembled WGS sequence"/>
</dbReference>
<reference evidence="2 3" key="1">
    <citation type="submission" date="2015-05" db="EMBL/GenBank/DDBJ databases">
        <title>Draft genome sequence of Microvirga vignae strain BR3299, a novel nitrogen fixing bacteria isolated from Brazil semi-aired region.</title>
        <authorList>
            <person name="Zilli J.E."/>
            <person name="Passos S.R."/>
            <person name="Leite J."/>
            <person name="Baldani J.I."/>
            <person name="Xavier G.R."/>
            <person name="Rumjaneck N.G."/>
            <person name="Simoes-Araujo J.L."/>
        </authorList>
    </citation>
    <scope>NUCLEOTIDE SEQUENCE [LARGE SCALE GENOMIC DNA]</scope>
    <source>
        <strain evidence="2 3">BR3299</strain>
    </source>
</reference>
<dbReference type="RefSeq" id="WP_047190840.1">
    <property type="nucleotide sequence ID" value="NZ_LCYG01000055.1"/>
</dbReference>
<dbReference type="PATRIC" id="fig|1225564.3.peg.5383"/>
<evidence type="ECO:0000313" key="2">
    <source>
        <dbReference type="EMBL" id="KLK91441.1"/>
    </source>
</evidence>
<evidence type="ECO:0008006" key="4">
    <source>
        <dbReference type="Google" id="ProtNLM"/>
    </source>
</evidence>
<keyword evidence="1" id="KW-0812">Transmembrane</keyword>
<sequence length="168" mass="18805">MFKQAIELAREHIIVSLLGALALGATGGVGVLWNLYEARTNRIEEMKVAEFNELTTENKKFLELMSTFTEQIALSGTVDQDKKKEISASLVRLYNSFGAFSVNLSPEREQPVRRIQTSINEVKKRVQLVNGKKDLDPLSVALVRLFQDMKEVRPIIEEAVGKPTASTI</sequence>
<name>A0A0H1R9B6_9HYPH</name>
<keyword evidence="1" id="KW-1133">Transmembrane helix</keyword>
<keyword evidence="1" id="KW-0472">Membrane</keyword>
<gene>
    <name evidence="2" type="ORF">AA309_20330</name>
</gene>
<protein>
    <recommendedName>
        <fullName evidence="4">Chemotaxis methyl-accepting receptor HlyB-like 4HB MCP domain-containing protein</fullName>
    </recommendedName>
</protein>
<comment type="caution">
    <text evidence="2">The sequence shown here is derived from an EMBL/GenBank/DDBJ whole genome shotgun (WGS) entry which is preliminary data.</text>
</comment>
<evidence type="ECO:0000256" key="1">
    <source>
        <dbReference type="SAM" id="Phobius"/>
    </source>
</evidence>
<feature type="transmembrane region" description="Helical" evidence="1">
    <location>
        <begin position="12"/>
        <end position="36"/>
    </location>
</feature>